<feature type="transmembrane region" description="Helical" evidence="14">
    <location>
        <begin position="681"/>
        <end position="704"/>
    </location>
</feature>
<keyword evidence="12 14" id="KW-0472">Membrane</keyword>
<feature type="transmembrane region" description="Helical" evidence="14">
    <location>
        <begin position="442"/>
        <end position="460"/>
    </location>
</feature>
<keyword evidence="10" id="KW-0862">Zinc</keyword>
<proteinExistence type="predicted"/>
<evidence type="ECO:0000256" key="10">
    <source>
        <dbReference type="ARBA" id="ARBA00022833"/>
    </source>
</evidence>
<feature type="transmembrane region" description="Helical" evidence="14">
    <location>
        <begin position="521"/>
        <end position="539"/>
    </location>
</feature>
<keyword evidence="5" id="KW-0808">Transferase</keyword>
<evidence type="ECO:0000256" key="6">
    <source>
        <dbReference type="ARBA" id="ARBA00022692"/>
    </source>
</evidence>
<protein>
    <recommendedName>
        <fullName evidence="4">RING-type E3 ubiquitin transferase</fullName>
        <ecNumber evidence="4">2.3.2.27</ecNumber>
    </recommendedName>
</protein>
<sequence length="1267" mass="145655">MGSEVDQETIGHEDSNLANATCRICRGESTDDNPLFHPCKCRGSIKYIHESCLIEWVASKNVDINKPGAEVKCDICHYPIQFKTMYDENMPESIPTFLLITKFLGLLFSTMKLALTIAVAVVLLVIGVPLTWNFIGKLYAILLDGAALPIEDNFWMSVLFGYEDNVPKDIKTRDIIIQLLKNYRFSLSQIVLVAVIHIALYFQYDMVVRESIFSKMVYHKIGPRYSKEELMTEKLKQQFPGIDDNTVNHIVQLMKLREERGEEQDIIVEREELVDDENNGAEEHLHPRPEPTLNLANVDENVDDNDNDSDFDTDNMSSSDESEGEMDEIEPDEQEALMENADPFDNIRNRRAVNEFDQLLDARLDAVANGNDNVPVIPLPNNDIPERVDLEGRDVPAIDQQDPAMFSLKLKVENLPVYYIVGTVFVAIYLLLAYVIPTVVGNGLLGLYTFVISIFARGVARLGIMCRLPQLYSMVEDKITVFSSFTAFLSDQCVKPILGYYELYKGGNLKSSTIVQSLPALTTYLTAVYLLCILSEVYAKGFGPKNGMKNLNWRFTFQLFFAIKCSLKVFTLFAIELAGFPILAGLMIDFSLLCPMLYSQRKLFYLFELSSWKPLVWIAYWAVGTWYMFWFAKYVGMIRHYIIRPGVLFFIRSPDDPNIRILHDSLIHPMKIQLSRLTLSMVIYAMFIIVGFGFHTRILFPILLRSNILPIEHHFGRFEGPGICGVLMLCKQIMDSCTSLKLYVRQYWTRVFDICCKKLRLSSFILDKDVSVERGYVMYRNMFYALLFSNKAKWSNPDLYSSPKTLSQAKLLFKENKDVHAYFIPDGTLMRVPANDIISRNFVQTLFVPVTRDDKLLKPLDVERIKERNRQSAGEFNHLDEQSTEFDAYTIVYTPPHFKLRYSTLIALIWLFASVLFIFLALFFNFVAKMIITIVVLPLLWFDDRGANFLAFCKDVTKLSPYTLALGAIFSSLILDKYHKLREARAVHNEHIVPVHEPDENVEDINEDHLEAPVENIEDEEEGWLEFFRGFFSNPTLKLCLLQLACVLIIVNKPSCISYNYFFSYSLFLRQFVMGAEPDKTRVFIPFVSSESAFAASSLFSMDNVPDLLPLLIWIVMDCAFFLVKFMVILPTRLANDGNRNATMRTYYLKAIKANFIECLFTTGLTLLLQLFMCSGEYLLYPQNYTSLPAVMIFLTKYRFTTPAEVAHYTFFQRAFYFISPIVCTAYYTTQYFRKFKNSFNLAVANIKDEVYGRGKTLTNLPDDNDR</sequence>
<keyword evidence="7" id="KW-0479">Metal-binding</keyword>
<keyword evidence="9" id="KW-0833">Ubl conjugation pathway</keyword>
<evidence type="ECO:0000256" key="5">
    <source>
        <dbReference type="ARBA" id="ARBA00022679"/>
    </source>
</evidence>
<dbReference type="InterPro" id="IPR011016">
    <property type="entry name" value="Znf_RING-CH"/>
</dbReference>
<dbReference type="Proteomes" id="UP000190831">
    <property type="component" value="Chromosome D"/>
</dbReference>
<evidence type="ECO:0000313" key="17">
    <source>
        <dbReference type="Proteomes" id="UP000190831"/>
    </source>
</evidence>
<evidence type="ECO:0000256" key="4">
    <source>
        <dbReference type="ARBA" id="ARBA00012483"/>
    </source>
</evidence>
<accession>A0A1G4MBM8</accession>
<dbReference type="PROSITE" id="PS51292">
    <property type="entry name" value="ZF_RING_CH"/>
    <property type="match status" value="1"/>
</dbReference>
<comment type="pathway">
    <text evidence="3">Protein modification; protein ubiquitination.</text>
</comment>
<evidence type="ECO:0000256" key="12">
    <source>
        <dbReference type="ARBA" id="ARBA00023136"/>
    </source>
</evidence>
<evidence type="ECO:0000256" key="1">
    <source>
        <dbReference type="ARBA" id="ARBA00000900"/>
    </source>
</evidence>
<dbReference type="GO" id="GO:0008270">
    <property type="term" value="F:zinc ion binding"/>
    <property type="evidence" value="ECO:0007669"/>
    <property type="project" value="UniProtKB-KW"/>
</dbReference>
<dbReference type="Pfam" id="PF12906">
    <property type="entry name" value="RINGv"/>
    <property type="match status" value="1"/>
</dbReference>
<evidence type="ECO:0000259" key="15">
    <source>
        <dbReference type="PROSITE" id="PS51292"/>
    </source>
</evidence>
<dbReference type="OMA" id="ALYFQYD"/>
<dbReference type="GO" id="GO:0061630">
    <property type="term" value="F:ubiquitin protein ligase activity"/>
    <property type="evidence" value="ECO:0007669"/>
    <property type="project" value="UniProtKB-EC"/>
</dbReference>
<evidence type="ECO:0000256" key="13">
    <source>
        <dbReference type="SAM" id="MobiDB-lite"/>
    </source>
</evidence>
<dbReference type="OrthoDB" id="1108038at2759"/>
<feature type="transmembrane region" description="Helical" evidence="14">
    <location>
        <begin position="415"/>
        <end position="436"/>
    </location>
</feature>
<feature type="region of interest" description="Disordered" evidence="13">
    <location>
        <begin position="272"/>
        <end position="331"/>
    </location>
</feature>
<feature type="domain" description="RING-CH-type" evidence="15">
    <location>
        <begin position="14"/>
        <end position="83"/>
    </location>
</feature>
<evidence type="ECO:0000256" key="11">
    <source>
        <dbReference type="ARBA" id="ARBA00022989"/>
    </source>
</evidence>
<dbReference type="SMART" id="SM00744">
    <property type="entry name" value="RINGv"/>
    <property type="match status" value="1"/>
</dbReference>
<feature type="transmembrane region" description="Helical" evidence="14">
    <location>
        <begin position="183"/>
        <end position="202"/>
    </location>
</feature>
<feature type="transmembrane region" description="Helical" evidence="14">
    <location>
        <begin position="1039"/>
        <end position="1062"/>
    </location>
</feature>
<comment type="subcellular location">
    <subcellularLocation>
        <location evidence="2">Membrane</location>
        <topology evidence="2">Multi-pass membrane protein</topology>
    </subcellularLocation>
</comment>
<evidence type="ECO:0000313" key="16">
    <source>
        <dbReference type="EMBL" id="SCW01164.1"/>
    </source>
</evidence>
<feature type="transmembrane region" description="Helical" evidence="14">
    <location>
        <begin position="611"/>
        <end position="632"/>
    </location>
</feature>
<dbReference type="EMBL" id="LT598492">
    <property type="protein sequence ID" value="SCW01164.1"/>
    <property type="molecule type" value="Genomic_DNA"/>
</dbReference>
<dbReference type="InterPro" id="IPR013083">
    <property type="entry name" value="Znf_RING/FYVE/PHD"/>
</dbReference>
<feature type="transmembrane region" description="Helical" evidence="14">
    <location>
        <begin position="1151"/>
        <end position="1173"/>
    </location>
</feature>
<reference evidence="16 17" key="1">
    <citation type="submission" date="2016-03" db="EMBL/GenBank/DDBJ databases">
        <authorList>
            <person name="Devillers H."/>
        </authorList>
    </citation>
    <scope>NUCLEOTIDE SEQUENCE [LARGE SCALE GENOMIC DNA]</scope>
    <source>
        <strain evidence="16">CBS 6772</strain>
    </source>
</reference>
<keyword evidence="8" id="KW-0863">Zinc-finger</keyword>
<evidence type="ECO:0000256" key="3">
    <source>
        <dbReference type="ARBA" id="ARBA00004906"/>
    </source>
</evidence>
<evidence type="ECO:0000256" key="9">
    <source>
        <dbReference type="ARBA" id="ARBA00022786"/>
    </source>
</evidence>
<dbReference type="SUPFAM" id="SSF57850">
    <property type="entry name" value="RING/U-box"/>
    <property type="match status" value="1"/>
</dbReference>
<keyword evidence="6 14" id="KW-0812">Transmembrane</keyword>
<feature type="transmembrane region" description="Helical" evidence="14">
    <location>
        <begin position="906"/>
        <end position="939"/>
    </location>
</feature>
<evidence type="ECO:0000256" key="8">
    <source>
        <dbReference type="ARBA" id="ARBA00022771"/>
    </source>
</evidence>
<dbReference type="EC" id="2.3.2.27" evidence="4"/>
<evidence type="ECO:0000256" key="2">
    <source>
        <dbReference type="ARBA" id="ARBA00004141"/>
    </source>
</evidence>
<dbReference type="PANTHER" id="PTHR13145">
    <property type="entry name" value="SSM4 PROTEIN"/>
    <property type="match status" value="1"/>
</dbReference>
<feature type="transmembrane region" description="Helical" evidence="14">
    <location>
        <begin position="1108"/>
        <end position="1130"/>
    </location>
</feature>
<dbReference type="AlphaFoldDB" id="A0A1G4MBM8"/>
<evidence type="ECO:0000256" key="7">
    <source>
        <dbReference type="ARBA" id="ARBA00022723"/>
    </source>
</evidence>
<dbReference type="GO" id="GO:0005789">
    <property type="term" value="C:endoplasmic reticulum membrane"/>
    <property type="evidence" value="ECO:0007669"/>
    <property type="project" value="TreeGrafter"/>
</dbReference>
<dbReference type="STRING" id="4955.A0A1G4MBM8"/>
<feature type="transmembrane region" description="Helical" evidence="14">
    <location>
        <begin position="113"/>
        <end position="135"/>
    </location>
</feature>
<feature type="compositionally biased region" description="Acidic residues" evidence="13">
    <location>
        <begin position="320"/>
        <end position="331"/>
    </location>
</feature>
<keyword evidence="11 14" id="KW-1133">Transmembrane helix</keyword>
<feature type="compositionally biased region" description="Acidic residues" evidence="13">
    <location>
        <begin position="300"/>
        <end position="313"/>
    </location>
</feature>
<feature type="transmembrane region" description="Helical" evidence="14">
    <location>
        <begin position="1211"/>
        <end position="1229"/>
    </location>
</feature>
<name>A0A1G4MBM8_LACFM</name>
<comment type="catalytic activity">
    <reaction evidence="1">
        <text>S-ubiquitinyl-[E2 ubiquitin-conjugating enzyme]-L-cysteine + [acceptor protein]-L-lysine = [E2 ubiquitin-conjugating enzyme]-L-cysteine + N(6)-ubiquitinyl-[acceptor protein]-L-lysine.</text>
        <dbReference type="EC" id="2.3.2.27"/>
    </reaction>
</comment>
<dbReference type="CDD" id="cd16702">
    <property type="entry name" value="RING_CH-C4HC3_MARCH6"/>
    <property type="match status" value="1"/>
</dbReference>
<evidence type="ECO:0000256" key="14">
    <source>
        <dbReference type="SAM" id="Phobius"/>
    </source>
</evidence>
<organism evidence="16 17">
    <name type="scientific">Lachancea fermentati</name>
    <name type="common">Zygosaccharomyces fermentati</name>
    <dbReference type="NCBI Taxonomy" id="4955"/>
    <lineage>
        <taxon>Eukaryota</taxon>
        <taxon>Fungi</taxon>
        <taxon>Dikarya</taxon>
        <taxon>Ascomycota</taxon>
        <taxon>Saccharomycotina</taxon>
        <taxon>Saccharomycetes</taxon>
        <taxon>Saccharomycetales</taxon>
        <taxon>Saccharomycetaceae</taxon>
        <taxon>Lachancea</taxon>
    </lineage>
</organism>
<dbReference type="Gene3D" id="3.30.40.10">
    <property type="entry name" value="Zinc/RING finger domain, C3HC4 (zinc finger)"/>
    <property type="match status" value="1"/>
</dbReference>
<dbReference type="PANTHER" id="PTHR13145:SF0">
    <property type="entry name" value="E3 UBIQUITIN-PROTEIN LIGASE MARCHF6"/>
    <property type="match status" value="1"/>
</dbReference>
<keyword evidence="17" id="KW-1185">Reference proteome</keyword>
<gene>
    <name evidence="16" type="ORF">LAFE_0D06502G</name>
</gene>
<dbReference type="GO" id="GO:0036503">
    <property type="term" value="P:ERAD pathway"/>
    <property type="evidence" value="ECO:0007669"/>
    <property type="project" value="TreeGrafter"/>
</dbReference>